<keyword evidence="9" id="KW-0479">Metal-binding</keyword>
<dbReference type="GO" id="GO:0046872">
    <property type="term" value="F:metal ion binding"/>
    <property type="evidence" value="ECO:0007669"/>
    <property type="project" value="UniProtKB-KW"/>
</dbReference>
<feature type="active site" evidence="8">
    <location>
        <position position="322"/>
    </location>
</feature>
<organism evidence="13 14">
    <name type="scientific">Clostridium algidicarnis DSM 15099</name>
    <dbReference type="NCBI Taxonomy" id="1121295"/>
    <lineage>
        <taxon>Bacteria</taxon>
        <taxon>Bacillati</taxon>
        <taxon>Bacillota</taxon>
        <taxon>Clostridia</taxon>
        <taxon>Eubacteriales</taxon>
        <taxon>Clostridiaceae</taxon>
        <taxon>Clostridium</taxon>
    </lineage>
</organism>
<evidence type="ECO:0000256" key="5">
    <source>
        <dbReference type="ARBA" id="ARBA00022692"/>
    </source>
</evidence>
<feature type="binding site" evidence="10">
    <location>
        <position position="495"/>
    </location>
    <ligand>
        <name>Mn(2+)</name>
        <dbReference type="ChEBI" id="CHEBI:29035"/>
    </ligand>
</feature>
<dbReference type="PIRSF" id="PIRSF005091">
    <property type="entry name" value="Mmb_sulf_HI1246"/>
    <property type="match status" value="1"/>
</dbReference>
<evidence type="ECO:0000256" key="4">
    <source>
        <dbReference type="ARBA" id="ARBA00022475"/>
    </source>
</evidence>
<feature type="transmembrane region" description="Helical" evidence="11">
    <location>
        <begin position="26"/>
        <end position="44"/>
    </location>
</feature>
<dbReference type="STRING" id="37659.GCA_000703125_01710"/>
<dbReference type="GO" id="GO:0016740">
    <property type="term" value="F:transferase activity"/>
    <property type="evidence" value="ECO:0007669"/>
    <property type="project" value="UniProtKB-KW"/>
</dbReference>
<dbReference type="GO" id="GO:0005886">
    <property type="term" value="C:plasma membrane"/>
    <property type="evidence" value="ECO:0007669"/>
    <property type="project" value="UniProtKB-SubCell"/>
</dbReference>
<keyword evidence="4" id="KW-1003">Cell membrane</keyword>
<comment type="caution">
    <text evidence="13">The sequence shown here is derived from an EMBL/GenBank/DDBJ whole genome shotgun (WGS) entry which is preliminary data.</text>
</comment>
<feature type="binding site" evidence="9">
    <location>
        <position position="435"/>
    </location>
    <ligand>
        <name>substrate</name>
    </ligand>
</feature>
<name>A0A2S6FZY7_9CLOT</name>
<reference evidence="13 14" key="1">
    <citation type="submission" date="2018-02" db="EMBL/GenBank/DDBJ databases">
        <title>Genomic Encyclopedia of Archaeal and Bacterial Type Strains, Phase II (KMG-II): from individual species to whole genera.</title>
        <authorList>
            <person name="Goeker M."/>
        </authorList>
    </citation>
    <scope>NUCLEOTIDE SEQUENCE [LARGE SCALE GENOMIC DNA]</scope>
    <source>
        <strain evidence="13 14">DSM 15099</strain>
    </source>
</reference>
<dbReference type="AlphaFoldDB" id="A0A2S6FZY7"/>
<evidence type="ECO:0000256" key="2">
    <source>
        <dbReference type="ARBA" id="ARBA00004936"/>
    </source>
</evidence>
<evidence type="ECO:0000256" key="3">
    <source>
        <dbReference type="ARBA" id="ARBA00009983"/>
    </source>
</evidence>
<dbReference type="PANTHER" id="PTHR47371:SF3">
    <property type="entry name" value="PHOSPHOGLYCEROL TRANSFERASE I"/>
    <property type="match status" value="1"/>
</dbReference>
<dbReference type="InterPro" id="IPR000917">
    <property type="entry name" value="Sulfatase_N"/>
</dbReference>
<dbReference type="PANTHER" id="PTHR47371">
    <property type="entry name" value="LIPOTEICHOIC ACID SYNTHASE"/>
    <property type="match status" value="1"/>
</dbReference>
<feature type="transmembrane region" description="Helical" evidence="11">
    <location>
        <begin position="88"/>
        <end position="108"/>
    </location>
</feature>
<evidence type="ECO:0000259" key="12">
    <source>
        <dbReference type="Pfam" id="PF00884"/>
    </source>
</evidence>
<evidence type="ECO:0000256" key="7">
    <source>
        <dbReference type="ARBA" id="ARBA00023136"/>
    </source>
</evidence>
<dbReference type="OrthoDB" id="5901192at2"/>
<evidence type="ECO:0000256" key="9">
    <source>
        <dbReference type="PIRSR" id="PIRSR005091-2"/>
    </source>
</evidence>
<feature type="domain" description="Sulfatase N-terminal" evidence="12">
    <location>
        <begin position="272"/>
        <end position="557"/>
    </location>
</feature>
<evidence type="ECO:0000256" key="10">
    <source>
        <dbReference type="PIRSR" id="PIRSR005091-3"/>
    </source>
</evidence>
<proteinExistence type="inferred from homology"/>
<feature type="binding site" evidence="10">
    <location>
        <position position="280"/>
    </location>
    <ligand>
        <name>Mn(2+)</name>
        <dbReference type="ChEBI" id="CHEBI:29035"/>
    </ligand>
</feature>
<keyword evidence="9" id="KW-0464">Manganese</keyword>
<dbReference type="Gene3D" id="3.40.720.10">
    <property type="entry name" value="Alkaline Phosphatase, subunit A"/>
    <property type="match status" value="1"/>
</dbReference>
<evidence type="ECO:0000256" key="6">
    <source>
        <dbReference type="ARBA" id="ARBA00022989"/>
    </source>
</evidence>
<gene>
    <name evidence="13" type="ORF">BD821_102114</name>
</gene>
<feature type="transmembrane region" description="Helical" evidence="11">
    <location>
        <begin position="56"/>
        <end position="81"/>
    </location>
</feature>
<protein>
    <submittedName>
        <fullName evidence="13">Phosphoglycerol transferase MdoB-like AlkP superfamily enzyme</fullName>
    </submittedName>
</protein>
<dbReference type="EMBL" id="PTIS01000002">
    <property type="protein sequence ID" value="PPK49200.1"/>
    <property type="molecule type" value="Genomic_DNA"/>
</dbReference>
<evidence type="ECO:0000256" key="8">
    <source>
        <dbReference type="PIRSR" id="PIRSR005091-1"/>
    </source>
</evidence>
<dbReference type="SUPFAM" id="SSF53649">
    <property type="entry name" value="Alkaline phosphatase-like"/>
    <property type="match status" value="1"/>
</dbReference>
<dbReference type="InterPro" id="IPR017850">
    <property type="entry name" value="Alkaline_phosphatase_core_sf"/>
</dbReference>
<comment type="subcellular location">
    <subcellularLocation>
        <location evidence="1">Cell membrane</location>
        <topology evidence="1">Multi-pass membrane protein</topology>
    </subcellularLocation>
</comment>
<accession>A0A2S6FZY7</accession>
<keyword evidence="7 11" id="KW-0472">Membrane</keyword>
<dbReference type="CDD" id="cd16015">
    <property type="entry name" value="LTA_synthase"/>
    <property type="match status" value="1"/>
</dbReference>
<evidence type="ECO:0000256" key="11">
    <source>
        <dbReference type="SAM" id="Phobius"/>
    </source>
</evidence>
<dbReference type="InterPro" id="IPR050448">
    <property type="entry name" value="OpgB/LTA_synthase_biosynth"/>
</dbReference>
<sequence length="617" mass="71641">MNMIVKMKKTFNKENIKVIWNKRDKIASFTFFCLIIKYILFQGIVNSKNSSRFNLIGVYFTVGPIISHAMFFLIFISIGFLLKKNRGIYYIIFHMLITILLLLDLFYYRNYGTFLSFYFIKNKEIFNPLNRNLIQIRPIDILLVMDIPFIIKKYNEKKGDNLYKRRNIVVFLIMLSMSVTKIGCDHYIIDVKDVSKGNIMFFRNSWYPFQTMSNLSPIGYHFFDGVRQFNDSKSIELSKEEKREINDWYIEKEKLLNYKYENNSYKGQLKGKNLIFIQVESLENFVIGESVQGQEITPNLNEMVKNSFYFNNIYEQTGSGTSADGDFISNTSILPLKSGVAYMDHAANKYNSMPYLMKGLGYSTISTHPEKGGNWNWIHNHKALGYDKIFDINDYKLEEVIGAGLSDGSFFNQISDKISKEDMPFFLHMATLTSHGPFDLPGDKKSLDLPSELDKNVLGKFFQSINYVDREIGNFMNTLKDKDMLDDTVVVIYGDHTGVHKFYEDKLKGIDVENEKWLEKEMKVPFIIYNENIKGETFNNIGGQIDIMPTVAYLMGVPEEEFNNSAMGRIMFQDKWNFTVLFSGEVVGTPPSDKEKDLMLKGPYISNKIIKGNYFKK</sequence>
<dbReference type="Gene3D" id="3.30.1120.170">
    <property type="match status" value="1"/>
</dbReference>
<feature type="binding site" evidence="10">
    <location>
        <position position="496"/>
    </location>
    <ligand>
        <name>Mn(2+)</name>
        <dbReference type="ChEBI" id="CHEBI:29035"/>
    </ligand>
</feature>
<comment type="similarity">
    <text evidence="3">Belongs to the LTA synthase family.</text>
</comment>
<dbReference type="Pfam" id="PF00884">
    <property type="entry name" value="Sulfatase"/>
    <property type="match status" value="1"/>
</dbReference>
<keyword evidence="13" id="KW-0808">Transferase</keyword>
<evidence type="ECO:0000256" key="1">
    <source>
        <dbReference type="ARBA" id="ARBA00004651"/>
    </source>
</evidence>
<dbReference type="InterPro" id="IPR012160">
    <property type="entry name" value="LtaS-like"/>
</dbReference>
<evidence type="ECO:0000313" key="14">
    <source>
        <dbReference type="Proteomes" id="UP000239863"/>
    </source>
</evidence>
<comment type="pathway">
    <text evidence="2">Cell wall biogenesis; lipoteichoic acid biosynthesis.</text>
</comment>
<keyword evidence="5 11" id="KW-0812">Transmembrane</keyword>
<dbReference type="Proteomes" id="UP000239863">
    <property type="component" value="Unassembled WGS sequence"/>
</dbReference>
<evidence type="ECO:0000313" key="13">
    <source>
        <dbReference type="EMBL" id="PPK49200.1"/>
    </source>
</evidence>
<keyword evidence="6 11" id="KW-1133">Transmembrane helix</keyword>